<name>A0A5Q5BTA3_MYCSS</name>
<reference evidence="1" key="1">
    <citation type="submission" date="2006-06" db="EMBL/GenBank/DDBJ databases">
        <title>Complete sequence of plasmid of Mycobacterium sp. MCS.</title>
        <authorList>
            <consortium name="US DOE Joint Genome Institute"/>
            <person name="Copeland A."/>
            <person name="Lucas S."/>
            <person name="Lapidus A."/>
            <person name="Barry K."/>
            <person name="Detter J.C."/>
            <person name="Glavina del Rio T."/>
            <person name="Hammon N."/>
            <person name="Israni S."/>
            <person name="Dalin E."/>
            <person name="Tice H."/>
            <person name="Pitluck S."/>
            <person name="Martinez M."/>
            <person name="Schmutz J."/>
            <person name="Larimer F."/>
            <person name="Land M."/>
            <person name="Hauser L."/>
            <person name="Kyrpides N."/>
            <person name="Kim E."/>
            <person name="Miller C.D."/>
            <person name="Hughes J.E."/>
            <person name="Anderson A.J."/>
            <person name="Sims R.C."/>
            <person name="Richardson P."/>
        </authorList>
    </citation>
    <scope>NUCLEOTIDE SEQUENCE [LARGE SCALE GENOMIC DNA]</scope>
    <source>
        <strain evidence="1">MCS</strain>
        <plasmid evidence="1">Plasmid1</plasmid>
    </source>
</reference>
<dbReference type="AlphaFoldDB" id="A0A5Q5BTA3"/>
<accession>A0A5Q5BTA3</accession>
<protein>
    <submittedName>
        <fullName evidence="1">Uncharacterized protein</fullName>
    </submittedName>
</protein>
<sequence>MVVRIALHRSGFEGPELSVTVGRVIAVRAGRWGPAHSPRRLGMVVYVDDVEPVDVELLSLDEARRVLARAQGELPRAYNSAHAATLRMEIAEVEGQIEWLEAEAAAEALEDAAVEQAADVWADYALGISA</sequence>
<dbReference type="EMBL" id="CP000385">
    <property type="protein sequence ID" value="ABG11723.1"/>
    <property type="molecule type" value="Genomic_DNA"/>
</dbReference>
<keyword evidence="1" id="KW-0614">Plasmid</keyword>
<evidence type="ECO:0000313" key="1">
    <source>
        <dbReference type="EMBL" id="ABG11723.1"/>
    </source>
</evidence>
<organism evidence="1">
    <name type="scientific">Mycobacterium sp. (strain MCS)</name>
    <dbReference type="NCBI Taxonomy" id="164756"/>
    <lineage>
        <taxon>Bacteria</taxon>
        <taxon>Bacillati</taxon>
        <taxon>Actinomycetota</taxon>
        <taxon>Actinomycetes</taxon>
        <taxon>Mycobacteriales</taxon>
        <taxon>Mycobacteriaceae</taxon>
        <taxon>Mycobacterium</taxon>
    </lineage>
</organism>
<gene>
    <name evidence="1" type="ordered locus">Mmcs_5623</name>
</gene>
<dbReference type="KEGG" id="mmc:Mmcs_5623"/>
<proteinExistence type="predicted"/>
<geneLocation type="plasmid" evidence="1">
    <name>Plasmid1</name>
</geneLocation>